<gene>
    <name evidence="2" type="ORF">MNOR_LOCUS31861</name>
</gene>
<evidence type="ECO:0000313" key="2">
    <source>
        <dbReference type="EMBL" id="CAL4157329.1"/>
    </source>
</evidence>
<reference evidence="2 3" key="1">
    <citation type="submission" date="2024-05" db="EMBL/GenBank/DDBJ databases">
        <authorList>
            <person name="Wallberg A."/>
        </authorList>
    </citation>
    <scope>NUCLEOTIDE SEQUENCE [LARGE SCALE GENOMIC DNA]</scope>
</reference>
<name>A0AAV2S3J5_MEGNR</name>
<dbReference type="AlphaFoldDB" id="A0AAV2S3J5"/>
<evidence type="ECO:0000313" key="3">
    <source>
        <dbReference type="Proteomes" id="UP001497623"/>
    </source>
</evidence>
<feature type="non-terminal residue" evidence="2">
    <location>
        <position position="1"/>
    </location>
</feature>
<feature type="region of interest" description="Disordered" evidence="1">
    <location>
        <begin position="83"/>
        <end position="114"/>
    </location>
</feature>
<sequence>HLDSIHQEFKNIKVETLSGKVTRSLHQIKTGNKEGYFFIRPFSCFCDFCLTGQFDPCQNKSFTNGNFTEHTLRSNLTNVKYSKMSDEDVDDDNDYDEGSYEENLMDEGDMFDKN</sequence>
<organism evidence="2 3">
    <name type="scientific">Meganyctiphanes norvegica</name>
    <name type="common">Northern krill</name>
    <name type="synonym">Thysanopoda norvegica</name>
    <dbReference type="NCBI Taxonomy" id="48144"/>
    <lineage>
        <taxon>Eukaryota</taxon>
        <taxon>Metazoa</taxon>
        <taxon>Ecdysozoa</taxon>
        <taxon>Arthropoda</taxon>
        <taxon>Crustacea</taxon>
        <taxon>Multicrustacea</taxon>
        <taxon>Malacostraca</taxon>
        <taxon>Eumalacostraca</taxon>
        <taxon>Eucarida</taxon>
        <taxon>Euphausiacea</taxon>
        <taxon>Euphausiidae</taxon>
        <taxon>Meganyctiphanes</taxon>
    </lineage>
</organism>
<dbReference type="EMBL" id="CAXKWB010041999">
    <property type="protein sequence ID" value="CAL4157329.1"/>
    <property type="molecule type" value="Genomic_DNA"/>
</dbReference>
<accession>A0AAV2S3J5</accession>
<comment type="caution">
    <text evidence="2">The sequence shown here is derived from an EMBL/GenBank/DDBJ whole genome shotgun (WGS) entry which is preliminary data.</text>
</comment>
<dbReference type="Proteomes" id="UP001497623">
    <property type="component" value="Unassembled WGS sequence"/>
</dbReference>
<proteinExistence type="predicted"/>
<keyword evidence="3" id="KW-1185">Reference proteome</keyword>
<feature type="compositionally biased region" description="Acidic residues" evidence="1">
    <location>
        <begin position="87"/>
        <end position="114"/>
    </location>
</feature>
<protein>
    <submittedName>
        <fullName evidence="2">Uncharacterized protein</fullName>
    </submittedName>
</protein>
<evidence type="ECO:0000256" key="1">
    <source>
        <dbReference type="SAM" id="MobiDB-lite"/>
    </source>
</evidence>